<keyword evidence="3" id="KW-1185">Reference proteome</keyword>
<feature type="domain" description="Carrier" evidence="1">
    <location>
        <begin position="1"/>
        <end position="80"/>
    </location>
</feature>
<dbReference type="Pfam" id="PF00550">
    <property type="entry name" value="PP-binding"/>
    <property type="match status" value="1"/>
</dbReference>
<dbReference type="AlphaFoldDB" id="A0A7D5H1X6"/>
<reference evidence="2 3" key="1">
    <citation type="submission" date="2020-06" db="EMBL/GenBank/DDBJ databases">
        <title>Pseudomonas eucalypticola sp. nov., an endophyte of Eucalyptus dunnii leaves with biocontrol ability of eucalyptus leaf blight.</title>
        <authorList>
            <person name="Liu Y."/>
            <person name="Song Z."/>
            <person name="Zeng H."/>
            <person name="Lu M."/>
            <person name="Wang X."/>
            <person name="Lian X."/>
            <person name="Zhang Q."/>
        </authorList>
    </citation>
    <scope>NUCLEOTIDE SEQUENCE [LARGE SCALE GENOMIC DNA]</scope>
    <source>
        <strain evidence="2 3">NP-1</strain>
    </source>
</reference>
<dbReference type="PROSITE" id="PS50075">
    <property type="entry name" value="CARRIER"/>
    <property type="match status" value="1"/>
</dbReference>
<evidence type="ECO:0000259" key="1">
    <source>
        <dbReference type="PROSITE" id="PS50075"/>
    </source>
</evidence>
<gene>
    <name evidence="2" type="ORF">HWQ56_06525</name>
</gene>
<organism evidence="2 3">
    <name type="scientific">Pseudomonas eucalypticola</name>
    <dbReference type="NCBI Taxonomy" id="2599595"/>
    <lineage>
        <taxon>Bacteria</taxon>
        <taxon>Pseudomonadati</taxon>
        <taxon>Pseudomonadota</taxon>
        <taxon>Gammaproteobacteria</taxon>
        <taxon>Pseudomonadales</taxon>
        <taxon>Pseudomonadaceae</taxon>
        <taxon>Pseudomonas</taxon>
    </lineage>
</organism>
<sequence>MPRFGIRKTVHNFITDYIGDGDFDDDVALEDLGLDKKDIMELITRLEDEYGLTAFTSEEDKLLEQAVTANDLWRFLQQITRH</sequence>
<dbReference type="InterPro" id="IPR036736">
    <property type="entry name" value="ACP-like_sf"/>
</dbReference>
<proteinExistence type="predicted"/>
<protein>
    <submittedName>
        <fullName evidence="2">Acyl carrier protein</fullName>
    </submittedName>
</protein>
<evidence type="ECO:0000313" key="2">
    <source>
        <dbReference type="EMBL" id="QKZ03462.1"/>
    </source>
</evidence>
<dbReference type="KEGG" id="pez:HWQ56_06525"/>
<dbReference type="RefSeq" id="WP_176570065.1">
    <property type="nucleotide sequence ID" value="NZ_CP056030.1"/>
</dbReference>
<accession>A0A7D5H1X6</accession>
<dbReference type="EMBL" id="CP056030">
    <property type="protein sequence ID" value="QKZ03462.1"/>
    <property type="molecule type" value="Genomic_DNA"/>
</dbReference>
<dbReference type="SUPFAM" id="SSF47336">
    <property type="entry name" value="ACP-like"/>
    <property type="match status" value="1"/>
</dbReference>
<dbReference type="Gene3D" id="1.10.1200.10">
    <property type="entry name" value="ACP-like"/>
    <property type="match status" value="1"/>
</dbReference>
<dbReference type="Proteomes" id="UP000509568">
    <property type="component" value="Chromosome"/>
</dbReference>
<name>A0A7D5H1X6_9PSED</name>
<evidence type="ECO:0000313" key="3">
    <source>
        <dbReference type="Proteomes" id="UP000509568"/>
    </source>
</evidence>
<dbReference type="InterPro" id="IPR009081">
    <property type="entry name" value="PP-bd_ACP"/>
</dbReference>